<gene>
    <name evidence="3" type="ORF">JOE69_000012</name>
</gene>
<dbReference type="Proteomes" id="UP001185069">
    <property type="component" value="Unassembled WGS sequence"/>
</dbReference>
<name>A0ABU1J5R9_9MICC</name>
<proteinExistence type="predicted"/>
<evidence type="ECO:0000256" key="1">
    <source>
        <dbReference type="SAM" id="MobiDB-lite"/>
    </source>
</evidence>
<reference evidence="3 4" key="1">
    <citation type="submission" date="2023-07" db="EMBL/GenBank/DDBJ databases">
        <title>Sequencing the genomes of 1000 actinobacteria strains.</title>
        <authorList>
            <person name="Klenk H.-P."/>
        </authorList>
    </citation>
    <scope>NUCLEOTIDE SEQUENCE [LARGE SCALE GENOMIC DNA]</scope>
    <source>
        <strain evidence="3 4">DSM 14555</strain>
    </source>
</reference>
<keyword evidence="2" id="KW-1133">Transmembrane helix</keyword>
<keyword evidence="2" id="KW-0812">Transmembrane</keyword>
<protein>
    <recommendedName>
        <fullName evidence="5">DUF3099 domain-containing protein</fullName>
    </recommendedName>
</protein>
<accession>A0ABU1J5R9</accession>
<dbReference type="RefSeq" id="WP_296361725.1">
    <property type="nucleotide sequence ID" value="NZ_BAAAHY010000006.1"/>
</dbReference>
<keyword evidence="2" id="KW-0472">Membrane</keyword>
<feature type="transmembrane region" description="Helical" evidence="2">
    <location>
        <begin position="34"/>
        <end position="51"/>
    </location>
</feature>
<evidence type="ECO:0008006" key="5">
    <source>
        <dbReference type="Google" id="ProtNLM"/>
    </source>
</evidence>
<dbReference type="EMBL" id="JAVDQF010000001">
    <property type="protein sequence ID" value="MDR6267774.1"/>
    <property type="molecule type" value="Genomic_DNA"/>
</dbReference>
<feature type="compositionally biased region" description="Low complexity" evidence="1">
    <location>
        <begin position="92"/>
        <end position="102"/>
    </location>
</feature>
<dbReference type="Pfam" id="PF11298">
    <property type="entry name" value="DUF3099"/>
    <property type="match status" value="1"/>
</dbReference>
<evidence type="ECO:0000256" key="2">
    <source>
        <dbReference type="SAM" id="Phobius"/>
    </source>
</evidence>
<feature type="region of interest" description="Disordered" evidence="1">
    <location>
        <begin position="1"/>
        <end position="20"/>
    </location>
</feature>
<feature type="transmembrane region" description="Helical" evidence="2">
    <location>
        <begin position="57"/>
        <end position="74"/>
    </location>
</feature>
<sequence length="133" mass="14083">MSRHQTLSQGDEVAKITSAHTAHSEDMRARMVKYGVAMGIRMVCLGLLFVVPGWWKVLPILGAVFIPWFAVIIANGGGDTVSPDENALLDHAPQAELPAADEPAPEPEPVLLQGEVVPDAEADPPPAQQDGAA</sequence>
<dbReference type="InterPro" id="IPR021449">
    <property type="entry name" value="DUF3099"/>
</dbReference>
<feature type="region of interest" description="Disordered" evidence="1">
    <location>
        <begin position="82"/>
        <end position="133"/>
    </location>
</feature>
<evidence type="ECO:0000313" key="4">
    <source>
        <dbReference type="Proteomes" id="UP001185069"/>
    </source>
</evidence>
<comment type="caution">
    <text evidence="3">The sequence shown here is derived from an EMBL/GenBank/DDBJ whole genome shotgun (WGS) entry which is preliminary data.</text>
</comment>
<organism evidence="3 4">
    <name type="scientific">Arthrobacter russicus</name>
    <dbReference type="NCBI Taxonomy" id="172040"/>
    <lineage>
        <taxon>Bacteria</taxon>
        <taxon>Bacillati</taxon>
        <taxon>Actinomycetota</taxon>
        <taxon>Actinomycetes</taxon>
        <taxon>Micrococcales</taxon>
        <taxon>Micrococcaceae</taxon>
        <taxon>Arthrobacter</taxon>
    </lineage>
</organism>
<keyword evidence="4" id="KW-1185">Reference proteome</keyword>
<evidence type="ECO:0000313" key="3">
    <source>
        <dbReference type="EMBL" id="MDR6267774.1"/>
    </source>
</evidence>